<dbReference type="PROSITE" id="PS50954">
    <property type="entry name" value="LEM"/>
    <property type="match status" value="1"/>
</dbReference>
<feature type="transmembrane region" description="Helical" evidence="1">
    <location>
        <begin position="146"/>
        <end position="165"/>
    </location>
</feature>
<proteinExistence type="predicted"/>
<gene>
    <name evidence="3" type="ORF">L596_008402</name>
</gene>
<organism evidence="3 4">
    <name type="scientific">Steinernema carpocapsae</name>
    <name type="common">Entomopathogenic nematode</name>
    <dbReference type="NCBI Taxonomy" id="34508"/>
    <lineage>
        <taxon>Eukaryota</taxon>
        <taxon>Metazoa</taxon>
        <taxon>Ecdysozoa</taxon>
        <taxon>Nematoda</taxon>
        <taxon>Chromadorea</taxon>
        <taxon>Rhabditida</taxon>
        <taxon>Tylenchina</taxon>
        <taxon>Panagrolaimomorpha</taxon>
        <taxon>Strongyloidoidea</taxon>
        <taxon>Steinernematidae</taxon>
        <taxon>Steinernema</taxon>
    </lineage>
</organism>
<comment type="caution">
    <text evidence="3">The sequence shown here is derived from an EMBL/GenBank/DDBJ whole genome shotgun (WGS) entry which is preliminary data.</text>
</comment>
<evidence type="ECO:0000313" key="4">
    <source>
        <dbReference type="Proteomes" id="UP000298663"/>
    </source>
</evidence>
<dbReference type="PANTHER" id="PTHR12019:SF9">
    <property type="entry name" value="THYMOPOIETIN"/>
    <property type="match status" value="1"/>
</dbReference>
<dbReference type="STRING" id="34508.A0A4U5PCD0"/>
<keyword evidence="1" id="KW-1133">Transmembrane helix</keyword>
<name>A0A4U5PCD0_STECR</name>
<evidence type="ECO:0000259" key="2">
    <source>
        <dbReference type="PROSITE" id="PS50954"/>
    </source>
</evidence>
<dbReference type="FunFam" id="1.10.720.40:FF:000001">
    <property type="entry name" value="LEM domain containing 2, isoform CRA_a"/>
    <property type="match status" value="1"/>
</dbReference>
<reference evidence="3 4" key="2">
    <citation type="journal article" date="2019" name="G3 (Bethesda)">
        <title>Hybrid Assembly of the Genome of the Entomopathogenic Nematode Steinernema carpocapsae Identifies the X-Chromosome.</title>
        <authorList>
            <person name="Serra L."/>
            <person name="Macchietto M."/>
            <person name="Macias-Munoz A."/>
            <person name="McGill C.J."/>
            <person name="Rodriguez I.M."/>
            <person name="Rodriguez B."/>
            <person name="Murad R."/>
            <person name="Mortazavi A."/>
        </authorList>
    </citation>
    <scope>NUCLEOTIDE SEQUENCE [LARGE SCALE GENOMIC DNA]</scope>
    <source>
        <strain evidence="3 4">ALL</strain>
    </source>
</reference>
<keyword evidence="1" id="KW-0472">Membrane</keyword>
<dbReference type="SMART" id="SM00540">
    <property type="entry name" value="LEM"/>
    <property type="match status" value="1"/>
</dbReference>
<dbReference type="SUPFAM" id="SSF63451">
    <property type="entry name" value="LEM domain"/>
    <property type="match status" value="1"/>
</dbReference>
<keyword evidence="4" id="KW-1185">Reference proteome</keyword>
<dbReference type="Pfam" id="PF03020">
    <property type="entry name" value="LEM"/>
    <property type="match status" value="1"/>
</dbReference>
<dbReference type="InterPro" id="IPR051656">
    <property type="entry name" value="LEM_domain"/>
</dbReference>
<dbReference type="PANTHER" id="PTHR12019">
    <property type="entry name" value="LAMINA-ASSOCIATED POLYPEPTIDE THYMOPOIETIN"/>
    <property type="match status" value="1"/>
</dbReference>
<keyword evidence="1" id="KW-0812">Transmembrane</keyword>
<dbReference type="AlphaFoldDB" id="A0A4U5PCD0"/>
<feature type="domain" description="LEM" evidence="2">
    <location>
        <begin position="3"/>
        <end position="47"/>
    </location>
</feature>
<dbReference type="InterPro" id="IPR003887">
    <property type="entry name" value="LEM_dom"/>
</dbReference>
<dbReference type="OrthoDB" id="6363067at2759"/>
<reference evidence="3 4" key="1">
    <citation type="journal article" date="2015" name="Genome Biol.">
        <title>Comparative genomics of Steinernema reveals deeply conserved gene regulatory networks.</title>
        <authorList>
            <person name="Dillman A.R."/>
            <person name="Macchietto M."/>
            <person name="Porter C.F."/>
            <person name="Rogers A."/>
            <person name="Williams B."/>
            <person name="Antoshechkin I."/>
            <person name="Lee M.M."/>
            <person name="Goodwin Z."/>
            <person name="Lu X."/>
            <person name="Lewis E.E."/>
            <person name="Goodrich-Blair H."/>
            <person name="Stock S.P."/>
            <person name="Adams B.J."/>
            <person name="Sternberg P.W."/>
            <person name="Mortazavi A."/>
        </authorList>
    </citation>
    <scope>NUCLEOTIDE SEQUENCE [LARGE SCALE GENOMIC DNA]</scope>
    <source>
        <strain evidence="3 4">ALL</strain>
    </source>
</reference>
<evidence type="ECO:0000313" key="3">
    <source>
        <dbReference type="EMBL" id="TKR94059.1"/>
    </source>
</evidence>
<dbReference type="Proteomes" id="UP000298663">
    <property type="component" value="Unassembled WGS sequence"/>
</dbReference>
<dbReference type="EMBL" id="AZBU02000002">
    <property type="protein sequence ID" value="TKR94059.1"/>
    <property type="molecule type" value="Genomic_DNA"/>
</dbReference>
<protein>
    <recommendedName>
        <fullName evidence="2">LEM domain-containing protein</fullName>
    </recommendedName>
</protein>
<dbReference type="CDD" id="cd12940">
    <property type="entry name" value="LEM_LAP2_LEMD1"/>
    <property type="match status" value="1"/>
</dbReference>
<dbReference type="Gene3D" id="1.10.720.40">
    <property type="match status" value="1"/>
</dbReference>
<evidence type="ECO:0000256" key="1">
    <source>
        <dbReference type="SAM" id="Phobius"/>
    </source>
</evidence>
<sequence length="191" mass="20668">MEITEIQKLSNDELREQLVNQGVSVGPVIGTTRKVYEKKLLTLLGSGPNGAVEEAPAARANGSPAPTNGGAAAFAVVNGRGDSPIVRRSVTPLLQQREATPVIAQLPQAPAEIEDEDDYCGEESFRIIHEQSYVTKPPKKSQGRGGIRVFIVIALLFVLVAVLWANKAHKYITSISQQQEQKAIVTEQDEV</sequence>
<accession>A0A4U5PCD0</accession>
<dbReference type="InterPro" id="IPR011015">
    <property type="entry name" value="LEM/LEM-like_dom_sf"/>
</dbReference>